<dbReference type="GeneID" id="87940685"/>
<gene>
    <name evidence="2" type="ORF">CDEST_04182</name>
</gene>
<evidence type="ECO:0008006" key="4">
    <source>
        <dbReference type="Google" id="ProtNLM"/>
    </source>
</evidence>
<dbReference type="RefSeq" id="XP_062776392.1">
    <property type="nucleotide sequence ID" value="XM_062920341.1"/>
</dbReference>
<dbReference type="KEGG" id="cdet:87940685"/>
<proteinExistence type="predicted"/>
<sequence length="807" mass="89656">MVFLARHPQTWPYAPESTGKHLGLLDVGNKKINYFAAQGSARSIFQRLSRDLCSYLECNVEELQESDAHIGLSLYMVGKQAERSKPIVMLVSEDAVLRKTAFRSVRDKSGILRRCPGFELGHMPLQAEFQDFRPLAADSTDLCLFQQPTGDSSVGIVVDDHVDSTCKKLISREAKGDEIEHRLATSGGLILYKGMYMLHAVNHFLGTSGKQVANQYLLEEDVAPETGCSTDEENECEITGWSDFEDDEGIDLADSTSQGSASPRIVEFEDVLLPKSDMGDLDDSDDSDGYPDSLPSIISVNAMPDLTPKSEVLFSNSVTRQSNSRTRWVIEAGRIVMSSRDLDSALVQVQPSTLEDLGYDGRSVTDFAIPLQDYAKHIEPGPRDAEIELETSSGVFIRGLINGTPSFFRLPDSKKFVEVYTVNLKSPLKYGDCGTWVWSADLETKKLFGHVVAGSPTTGLALVMPAHRVFREALEYLSTSSHETDDSDAEGSGSQPSDRWKAETKLDSTEPLLVDAQGDGHGPSEDAVLHPVRSFSKRDLLFPTQREWVEEISRDYNGFFHKIESDFERLVNMAIDLSTHRQSQASRGQPGGNTVSRSEIAFDIDQRQVVPWRASTAEDIHQTRIFKASTVFHAYGMGRNVETLGAYSPPSSCFHDASENPRQVEELPADGDSDGFTPFDASKIAPGDDLDATTISHNDIWALGYVFLETFSIVTDKDNLKRHYRSEVLLALAQNKANLRVDILFPSQQPLGPFPFAQSLLLPPEYPIRQPSFNETVHVWWNRSQSSQLDDDGKERNMAETDIEDVD</sequence>
<keyword evidence="3" id="KW-1185">Reference proteome</keyword>
<evidence type="ECO:0000256" key="1">
    <source>
        <dbReference type="SAM" id="MobiDB-lite"/>
    </source>
</evidence>
<feature type="region of interest" description="Disordered" evidence="1">
    <location>
        <begin position="480"/>
        <end position="505"/>
    </location>
</feature>
<reference evidence="3" key="1">
    <citation type="journal article" date="2023" name="bioRxiv">
        <title>Complete genome of the Medicago anthracnose fungus, Colletotrichum destructivum, reveals a mini-chromosome-like region within a core chromosome.</title>
        <authorList>
            <person name="Lapalu N."/>
            <person name="Simon A."/>
            <person name="Lu A."/>
            <person name="Plaumann P.-L."/>
            <person name="Amselem J."/>
            <person name="Pigne S."/>
            <person name="Auger A."/>
            <person name="Koch C."/>
            <person name="Dallery J.-F."/>
            <person name="O'Connell R.J."/>
        </authorList>
    </citation>
    <scope>NUCLEOTIDE SEQUENCE [LARGE SCALE GENOMIC DNA]</scope>
    <source>
        <strain evidence="3">CBS 520.97</strain>
    </source>
</reference>
<organism evidence="2 3">
    <name type="scientific">Colletotrichum destructivum</name>
    <dbReference type="NCBI Taxonomy" id="34406"/>
    <lineage>
        <taxon>Eukaryota</taxon>
        <taxon>Fungi</taxon>
        <taxon>Dikarya</taxon>
        <taxon>Ascomycota</taxon>
        <taxon>Pezizomycotina</taxon>
        <taxon>Sordariomycetes</taxon>
        <taxon>Hypocreomycetidae</taxon>
        <taxon>Glomerellales</taxon>
        <taxon>Glomerellaceae</taxon>
        <taxon>Colletotrichum</taxon>
        <taxon>Colletotrichum destructivum species complex</taxon>
    </lineage>
</organism>
<dbReference type="AlphaFoldDB" id="A0AAX4I8C9"/>
<feature type="region of interest" description="Disordered" evidence="1">
    <location>
        <begin position="787"/>
        <end position="807"/>
    </location>
</feature>
<accession>A0AAX4I8C9</accession>
<name>A0AAX4I8C9_9PEZI</name>
<evidence type="ECO:0000313" key="3">
    <source>
        <dbReference type="Proteomes" id="UP001322277"/>
    </source>
</evidence>
<dbReference type="EMBL" id="CP137307">
    <property type="protein sequence ID" value="WQF79168.1"/>
    <property type="molecule type" value="Genomic_DNA"/>
</dbReference>
<protein>
    <recommendedName>
        <fullName evidence="4">Protein kinase domain-containing protein</fullName>
    </recommendedName>
</protein>
<dbReference type="Proteomes" id="UP001322277">
    <property type="component" value="Chromosome 3"/>
</dbReference>
<evidence type="ECO:0000313" key="2">
    <source>
        <dbReference type="EMBL" id="WQF79168.1"/>
    </source>
</evidence>